<organism evidence="4 5">
    <name type="scientific">Triparma retinervis</name>
    <dbReference type="NCBI Taxonomy" id="2557542"/>
    <lineage>
        <taxon>Eukaryota</taxon>
        <taxon>Sar</taxon>
        <taxon>Stramenopiles</taxon>
        <taxon>Ochrophyta</taxon>
        <taxon>Bolidophyceae</taxon>
        <taxon>Parmales</taxon>
        <taxon>Triparmaceae</taxon>
        <taxon>Triparma</taxon>
    </lineage>
</organism>
<dbReference type="PRINTS" id="PR00420">
    <property type="entry name" value="RNGMNOXGNASE"/>
</dbReference>
<dbReference type="PANTHER" id="PTHR13789:SF309">
    <property type="entry name" value="PUTATIVE (AFU_ORTHOLOGUE AFUA_6G14510)-RELATED"/>
    <property type="match status" value="1"/>
</dbReference>
<proteinExistence type="predicted"/>
<dbReference type="GO" id="GO:0071949">
    <property type="term" value="F:FAD binding"/>
    <property type="evidence" value="ECO:0007669"/>
    <property type="project" value="InterPro"/>
</dbReference>
<dbReference type="EMBL" id="BRXZ01001608">
    <property type="protein sequence ID" value="GMH75142.1"/>
    <property type="molecule type" value="Genomic_DNA"/>
</dbReference>
<comment type="caution">
    <text evidence="4">The sequence shown here is derived from an EMBL/GenBank/DDBJ whole genome shotgun (WGS) entry which is preliminary data.</text>
</comment>
<dbReference type="InterPro" id="IPR002938">
    <property type="entry name" value="FAD-bd"/>
</dbReference>
<accession>A0A9W7ATC7</accession>
<evidence type="ECO:0000313" key="5">
    <source>
        <dbReference type="Proteomes" id="UP001165082"/>
    </source>
</evidence>
<evidence type="ECO:0000256" key="2">
    <source>
        <dbReference type="ARBA" id="ARBA00023033"/>
    </source>
</evidence>
<dbReference type="InterPro" id="IPR036188">
    <property type="entry name" value="FAD/NAD-bd_sf"/>
</dbReference>
<dbReference type="Proteomes" id="UP001165082">
    <property type="component" value="Unassembled WGS sequence"/>
</dbReference>
<dbReference type="InterPro" id="IPR050493">
    <property type="entry name" value="FAD-dep_Monooxygenase_BioMet"/>
</dbReference>
<dbReference type="AlphaFoldDB" id="A0A9W7ATC7"/>
<evidence type="ECO:0000256" key="1">
    <source>
        <dbReference type="ARBA" id="ARBA00023002"/>
    </source>
</evidence>
<evidence type="ECO:0000313" key="4">
    <source>
        <dbReference type="EMBL" id="GMH75142.1"/>
    </source>
</evidence>
<evidence type="ECO:0000259" key="3">
    <source>
        <dbReference type="Pfam" id="PF01494"/>
    </source>
</evidence>
<keyword evidence="1" id="KW-0560">Oxidoreductase</keyword>
<dbReference type="Gene3D" id="3.50.50.60">
    <property type="entry name" value="FAD/NAD(P)-binding domain"/>
    <property type="match status" value="1"/>
</dbReference>
<gene>
    <name evidence="4" type="ORF">TrRE_jg10375</name>
</gene>
<feature type="domain" description="FAD-binding" evidence="3">
    <location>
        <begin position="42"/>
        <end position="252"/>
    </location>
</feature>
<keyword evidence="5" id="KW-1185">Reference proteome</keyword>
<dbReference type="OrthoDB" id="655030at2759"/>
<dbReference type="Pfam" id="PF01494">
    <property type="entry name" value="FAD_binding_3"/>
    <property type="match status" value="1"/>
</dbReference>
<name>A0A9W7ATC7_9STRA</name>
<reference evidence="4" key="1">
    <citation type="submission" date="2022-07" db="EMBL/GenBank/DDBJ databases">
        <title>Genome analysis of Parmales, a sister group of diatoms, reveals the evolutionary specialization of diatoms from phago-mixotrophs to photoautotrophs.</title>
        <authorList>
            <person name="Ban H."/>
            <person name="Sato S."/>
            <person name="Yoshikawa S."/>
            <person name="Kazumasa Y."/>
            <person name="Nakamura Y."/>
            <person name="Ichinomiya M."/>
            <person name="Saitoh K."/>
            <person name="Sato N."/>
            <person name="Blanc-Mathieu R."/>
            <person name="Endo H."/>
            <person name="Kuwata A."/>
            <person name="Ogata H."/>
        </authorList>
    </citation>
    <scope>NUCLEOTIDE SEQUENCE</scope>
</reference>
<dbReference type="GO" id="GO:0004497">
    <property type="term" value="F:monooxygenase activity"/>
    <property type="evidence" value="ECO:0007669"/>
    <property type="project" value="UniProtKB-KW"/>
</dbReference>
<keyword evidence="2" id="KW-0503">Monooxygenase</keyword>
<protein>
    <recommendedName>
        <fullName evidence="3">FAD-binding domain-containing protein</fullName>
    </recommendedName>
</protein>
<dbReference type="SUPFAM" id="SSF51905">
    <property type="entry name" value="FAD/NAD(P)-binding domain"/>
    <property type="match status" value="1"/>
</dbReference>
<dbReference type="PANTHER" id="PTHR13789">
    <property type="entry name" value="MONOOXYGENASE"/>
    <property type="match status" value="1"/>
</dbReference>
<sequence>MYSGLRTDQVIFGANVTGIIDAETDSPRVAFNGGISEAYDIIVGCDGGKSIVRQYVTDEIPVYAGYTVWRGLCKADGVSGPPSGRRQVRGVVYETLGFPVSVPSGYMGSESGTLWNCGVYISMPESMVERPVRNRQVGAAPIKALPDWFHSMISALFDERTATFWKECAVHGKVTPHAVWELACKRAVKGRIALAGDAAHMASPRTGAGAYTGMRDAVAFKLALESGEDIKNALERYNEDVVERGEALFQRSRTAAKYFAPGEPGDERMKPEEVVLHLK</sequence>